<keyword evidence="1" id="KW-0812">Transmembrane</keyword>
<dbReference type="RefSeq" id="WP_084970503.1">
    <property type="nucleotide sequence ID" value="NZ_CP026378.1"/>
</dbReference>
<name>A0ABM6RZU0_9GAMM</name>
<feature type="transmembrane region" description="Helical" evidence="1">
    <location>
        <begin position="12"/>
        <end position="28"/>
    </location>
</feature>
<dbReference type="InterPro" id="IPR010351">
    <property type="entry name" value="DUF943"/>
</dbReference>
<keyword evidence="1" id="KW-0472">Membrane</keyword>
<accession>A0ABM6RZU0</accession>
<reference evidence="2 3" key="1">
    <citation type="submission" date="2018-01" db="EMBL/GenBank/DDBJ databases">
        <title>Complete and assembled Genome of Pantoea calida DSM22759T.</title>
        <authorList>
            <person name="Stevens M.J.A."/>
            <person name="Zurfluh K."/>
            <person name="Stephan R."/>
        </authorList>
    </citation>
    <scope>NUCLEOTIDE SEQUENCE [LARGE SCALE GENOMIC DNA]</scope>
    <source>
        <strain evidence="2 3">DSM 22759</strain>
    </source>
</reference>
<protein>
    <submittedName>
        <fullName evidence="2">DUF943 domain-containing protein</fullName>
    </submittedName>
</protein>
<proteinExistence type="predicted"/>
<evidence type="ECO:0000313" key="2">
    <source>
        <dbReference type="EMBL" id="AUY24920.1"/>
    </source>
</evidence>
<dbReference type="Pfam" id="PF06092">
    <property type="entry name" value="DUF943"/>
    <property type="match status" value="1"/>
</dbReference>
<keyword evidence="3" id="KW-1185">Reference proteome</keyword>
<sequence>MTRKNKKLTRAILIIAVIAVAWFLWLPLRPVKVIAVHNEGNYSDVLVDHFPVTVRGKIIWWQKNREMLKNRYGIPKPDPYGNYTIIFWYFGDGYTERGKYDDKLCFMEMKTPKNCIEKDKAFMVRYSENSGLYFTATDGYYYLKGNGEITKRTPD</sequence>
<dbReference type="EMBL" id="CP026378">
    <property type="protein sequence ID" value="AUY24920.1"/>
    <property type="molecule type" value="Genomic_DNA"/>
</dbReference>
<gene>
    <name evidence="2" type="ORF">C2E16_08355</name>
</gene>
<dbReference type="Proteomes" id="UP000237673">
    <property type="component" value="Chromosome"/>
</dbReference>
<organism evidence="2 3">
    <name type="scientific">Mixta calida</name>
    <dbReference type="NCBI Taxonomy" id="665913"/>
    <lineage>
        <taxon>Bacteria</taxon>
        <taxon>Pseudomonadati</taxon>
        <taxon>Pseudomonadota</taxon>
        <taxon>Gammaproteobacteria</taxon>
        <taxon>Enterobacterales</taxon>
        <taxon>Erwiniaceae</taxon>
        <taxon>Mixta</taxon>
    </lineage>
</organism>
<keyword evidence="1" id="KW-1133">Transmembrane helix</keyword>
<evidence type="ECO:0000313" key="3">
    <source>
        <dbReference type="Proteomes" id="UP000237673"/>
    </source>
</evidence>
<evidence type="ECO:0000256" key="1">
    <source>
        <dbReference type="SAM" id="Phobius"/>
    </source>
</evidence>
<dbReference type="GeneID" id="84631203"/>